<proteinExistence type="predicted"/>
<feature type="domain" description="YncI copper-binding" evidence="4">
    <location>
        <begin position="25"/>
        <end position="145"/>
    </location>
</feature>
<feature type="signal peptide" evidence="3">
    <location>
        <begin position="1"/>
        <end position="24"/>
    </location>
</feature>
<organism evidence="5 6">
    <name type="scientific">Paenibacillus beijingensis</name>
    <dbReference type="NCBI Taxonomy" id="1126833"/>
    <lineage>
        <taxon>Bacteria</taxon>
        <taxon>Bacillati</taxon>
        <taxon>Bacillota</taxon>
        <taxon>Bacilli</taxon>
        <taxon>Bacillales</taxon>
        <taxon>Paenibacillaceae</taxon>
        <taxon>Paenibacillus</taxon>
    </lineage>
</organism>
<evidence type="ECO:0000256" key="3">
    <source>
        <dbReference type="SAM" id="SignalP"/>
    </source>
</evidence>
<dbReference type="KEGG" id="pbj:VN24_23020"/>
<keyword evidence="2" id="KW-0812">Transmembrane</keyword>
<keyword evidence="2" id="KW-0472">Membrane</keyword>
<dbReference type="Proteomes" id="UP000032633">
    <property type="component" value="Chromosome"/>
</dbReference>
<dbReference type="RefSeq" id="WP_045672331.1">
    <property type="nucleotide sequence ID" value="NZ_CP011058.1"/>
</dbReference>
<feature type="compositionally biased region" description="Basic and acidic residues" evidence="1">
    <location>
        <begin position="158"/>
        <end position="177"/>
    </location>
</feature>
<name>A0A0D5NNR1_9BACL</name>
<dbReference type="EMBL" id="CP011058">
    <property type="protein sequence ID" value="AJY76906.1"/>
    <property type="molecule type" value="Genomic_DNA"/>
</dbReference>
<accession>A0A0D5NNR1</accession>
<keyword evidence="3" id="KW-0732">Signal</keyword>
<evidence type="ECO:0000313" key="6">
    <source>
        <dbReference type="Proteomes" id="UP000032633"/>
    </source>
</evidence>
<feature type="chain" id="PRO_5002296468" description="YncI copper-binding domain-containing protein" evidence="3">
    <location>
        <begin position="25"/>
        <end position="214"/>
    </location>
</feature>
<dbReference type="AlphaFoldDB" id="A0A0D5NNR1"/>
<sequence length="214" mass="22605">MRKSMKMLPLLLGALLLSAGTASAHVSVTPAETKQGSYEVFTVRVPTEKQSSTTKLEVKFPEGVSISRVKPLPGWTYTLDKDAEGGNTAITWTAQAQGIADGEFEEFHLQGKVADDAGQLVWKAYQTYADGSVVEWVGAAGTEEPASVTKVQPGRGAGAEDHHSAASGHEETSASAHENDWLRSPSFIIALAALAAGLIALSLSLRKSKRAASQ</sequence>
<dbReference type="STRING" id="1126833.VN24_23020"/>
<dbReference type="Gene3D" id="2.60.40.2230">
    <property type="entry name" value="Uncharacterised protein YcnI-like PF07987, DUF1775"/>
    <property type="match status" value="1"/>
</dbReference>
<feature type="region of interest" description="Disordered" evidence="1">
    <location>
        <begin position="145"/>
        <end position="177"/>
    </location>
</feature>
<reference evidence="5 6" key="1">
    <citation type="journal article" date="2015" name="J. Biotechnol.">
        <title>Complete genome sequence of Paenibacillus beijingensis 7188(T) (=DSM 24997(T)), a novel rhizobacterium from jujube garden soil.</title>
        <authorList>
            <person name="Kwak Y."/>
            <person name="Shin J.H."/>
        </authorList>
    </citation>
    <scope>NUCLEOTIDE SEQUENCE [LARGE SCALE GENOMIC DNA]</scope>
    <source>
        <strain evidence="5 6">DSM 24997</strain>
    </source>
</reference>
<gene>
    <name evidence="5" type="ORF">VN24_23020</name>
</gene>
<dbReference type="CDD" id="cd08545">
    <property type="entry name" value="YcnI_like"/>
    <property type="match status" value="1"/>
</dbReference>
<evidence type="ECO:0000313" key="5">
    <source>
        <dbReference type="EMBL" id="AJY76906.1"/>
    </source>
</evidence>
<dbReference type="Pfam" id="PF07987">
    <property type="entry name" value="DUF1775"/>
    <property type="match status" value="1"/>
</dbReference>
<evidence type="ECO:0000256" key="1">
    <source>
        <dbReference type="SAM" id="MobiDB-lite"/>
    </source>
</evidence>
<keyword evidence="6" id="KW-1185">Reference proteome</keyword>
<dbReference type="InterPro" id="IPR038507">
    <property type="entry name" value="YcnI-like_sf"/>
</dbReference>
<dbReference type="HOGENOM" id="CLU_087540_2_0_9"/>
<keyword evidence="2" id="KW-1133">Transmembrane helix</keyword>
<dbReference type="InterPro" id="IPR012533">
    <property type="entry name" value="YcnI-copper_dom"/>
</dbReference>
<reference evidence="6" key="2">
    <citation type="submission" date="2015-03" db="EMBL/GenBank/DDBJ databases">
        <title>Genome sequence of Paenibacillus beijingensis strain DSM 24997T.</title>
        <authorList>
            <person name="Kwak Y."/>
            <person name="Shin J.-H."/>
        </authorList>
    </citation>
    <scope>NUCLEOTIDE SEQUENCE [LARGE SCALE GENOMIC DNA]</scope>
    <source>
        <strain evidence="6">DSM 24997</strain>
    </source>
</reference>
<evidence type="ECO:0000256" key="2">
    <source>
        <dbReference type="SAM" id="Phobius"/>
    </source>
</evidence>
<protein>
    <recommendedName>
        <fullName evidence="4">YncI copper-binding domain-containing protein</fullName>
    </recommendedName>
</protein>
<feature type="transmembrane region" description="Helical" evidence="2">
    <location>
        <begin position="187"/>
        <end position="205"/>
    </location>
</feature>
<dbReference type="OrthoDB" id="69896at2"/>
<dbReference type="PATRIC" id="fig|1126833.4.peg.5061"/>
<evidence type="ECO:0000259" key="4">
    <source>
        <dbReference type="Pfam" id="PF07987"/>
    </source>
</evidence>